<dbReference type="KEGG" id="ppn:Palpr_3032"/>
<dbReference type="eggNOG" id="COG1287">
    <property type="taxonomic scope" value="Bacteria"/>
</dbReference>
<dbReference type="Pfam" id="PF11028">
    <property type="entry name" value="TMEM260-like"/>
    <property type="match status" value="1"/>
</dbReference>
<reference evidence="2 3" key="2">
    <citation type="journal article" date="2011" name="Stand. Genomic Sci.">
        <title>Complete genome sequence of Paludibacter propionicigenes type strain (WB4).</title>
        <authorList>
            <person name="Gronow S."/>
            <person name="Munk C."/>
            <person name="Lapidus A."/>
            <person name="Nolan M."/>
            <person name="Lucas S."/>
            <person name="Hammon N."/>
            <person name="Deshpande S."/>
            <person name="Cheng J.F."/>
            <person name="Tapia R."/>
            <person name="Han C."/>
            <person name="Goodwin L."/>
            <person name="Pitluck S."/>
            <person name="Liolios K."/>
            <person name="Ivanova N."/>
            <person name="Mavromatis K."/>
            <person name="Mikhailova N."/>
            <person name="Pati A."/>
            <person name="Chen A."/>
            <person name="Palaniappan K."/>
            <person name="Land M."/>
            <person name="Hauser L."/>
            <person name="Chang Y.J."/>
            <person name="Jeffries C.D."/>
            <person name="Brambilla E."/>
            <person name="Rohde M."/>
            <person name="Goker M."/>
            <person name="Detter J.C."/>
            <person name="Woyke T."/>
            <person name="Bristow J."/>
            <person name="Eisen J.A."/>
            <person name="Markowitz V."/>
            <person name="Hugenholtz P."/>
            <person name="Kyrpides N.C."/>
            <person name="Klenk H.P."/>
        </authorList>
    </citation>
    <scope>NUCLEOTIDE SEQUENCE [LARGE SCALE GENOMIC DNA]</scope>
    <source>
        <strain evidence="3">DSM 17365 / JCM 13257 / WB4</strain>
    </source>
</reference>
<dbReference type="HOGENOM" id="CLU_005363_0_0_10"/>
<feature type="transmembrane region" description="Helical" evidence="1">
    <location>
        <begin position="74"/>
        <end position="97"/>
    </location>
</feature>
<evidence type="ECO:0000313" key="3">
    <source>
        <dbReference type="Proteomes" id="UP000008718"/>
    </source>
</evidence>
<feature type="transmembrane region" description="Helical" evidence="1">
    <location>
        <begin position="218"/>
        <end position="236"/>
    </location>
</feature>
<feature type="transmembrane region" description="Helical" evidence="1">
    <location>
        <begin position="256"/>
        <end position="278"/>
    </location>
</feature>
<feature type="transmembrane region" description="Helical" evidence="1">
    <location>
        <begin position="290"/>
        <end position="323"/>
    </location>
</feature>
<proteinExistence type="predicted"/>
<dbReference type="Proteomes" id="UP000008718">
    <property type="component" value="Chromosome"/>
</dbReference>
<dbReference type="InterPro" id="IPR052724">
    <property type="entry name" value="GT117_domain-containing"/>
</dbReference>
<keyword evidence="1" id="KW-0812">Transmembrane</keyword>
<dbReference type="InterPro" id="IPR021280">
    <property type="entry name" value="TMEM260-like"/>
</dbReference>
<feature type="transmembrane region" description="Helical" evidence="1">
    <location>
        <begin position="49"/>
        <end position="67"/>
    </location>
</feature>
<sequence>MKRFRLMNNIFGWVAFAIAALTYLLTMEPTASFWDCPEFIASAFKLEVGHPPGAPLSALFGHLFSLFAKDNSHVAIMVNSFTALCSAFTILFLFWTITHLARKVIIKSEESYTTGNTIAIIGAGLVGALAYTFSDTFWFSAVEAEVYGFSSLFTALVFWLILKWEDVADEKGSDRWLILIAYLMGLSIGVHLLNLLAIPALVLVYYFKKYTPSVKGTLLALLSGVVILGAVLYGVIPGCVEVASWFELLFVNKLGFGFNTGLFAYIILSIAILVWAIYESNTAKSKLRMAISFILSISLAGIPFLGDHVVVGIVIIAGLGIFFYIKRNYINPRWFNTIVLMVSMVLIGYSTYAVIVIRSSANPTMDQNNPDNLFSLKYYLNREQYGDRPLLYGACYSAPVKLKVDGNTCSPEQTQGAPTYGQKPKTSASDKDEYIITGYKTDYVMDERFNMFFPRMYSNQESHVAAYKEWGKITGETISYDYCGQQKSDVKPTFIENMRFFFDYQVNFMYLRYFMWNFSGRQNDLQGYGEIDRGNWITGIGFIDNALVGDQKNLPSELKDNKGHNTYFLLPLILGILGMVFMIYGGKHGIEGFWLIMLLFILTGIAIVVYLNQTPYQPRERDYAYAGSFYAFCIWIGLGVLGVVKALDKYLPKIPKTATAAIATLFCLGVPALMAQQNWDDHDRSDRYTCRDFGKNYLTSCAPNAIIFTNGDNDTFPLWYNQEVEGEGTDKRVCNLSYLQTDWYIGQMQRAAYKSAPLPISWQPKDYVAGKNEVLWVEDLLQKPLDIKTAFDFILSSDSSTKMNGEGFIPTKQLYLPVDAQQVINSGTLPASRASEIIPQINFDLKRRLTKSELMILELLKENKWKRPIYFAMTVGDEYYMGLNDHFELTGLAYQILPIGVKGAGPGVNVDVMYDNLMNKFKYGNIADPKVYLDENTARMCHTHRMVFAQMIGGLMAKGDTVRAKKALDYCNKVIPGTTVRHDYVSTQLADYYYKLHETAKGNAIMDAVARDCVEYLDWYLSLSTASQNSVSSRIGHNLAVLNQVLRICDQAKQTTIMNKYMPRYMDYTKRVRM</sequence>
<dbReference type="STRING" id="694427.Palpr_3032"/>
<dbReference type="EMBL" id="CP002345">
    <property type="protein sequence ID" value="ADQ81160.1"/>
    <property type="molecule type" value="Genomic_DNA"/>
</dbReference>
<dbReference type="AlphaFoldDB" id="E4T8Q1"/>
<evidence type="ECO:0000256" key="1">
    <source>
        <dbReference type="SAM" id="Phobius"/>
    </source>
</evidence>
<feature type="transmembrane region" description="Helical" evidence="1">
    <location>
        <begin position="176"/>
        <end position="206"/>
    </location>
</feature>
<name>E4T8Q1_PALPW</name>
<keyword evidence="1" id="KW-0472">Membrane</keyword>
<organism evidence="2 3">
    <name type="scientific">Paludibacter propionicigenes (strain DSM 17365 / JCM 13257 / WB4)</name>
    <dbReference type="NCBI Taxonomy" id="694427"/>
    <lineage>
        <taxon>Bacteria</taxon>
        <taxon>Pseudomonadati</taxon>
        <taxon>Bacteroidota</taxon>
        <taxon>Bacteroidia</taxon>
        <taxon>Bacteroidales</taxon>
        <taxon>Paludibacteraceae</taxon>
        <taxon>Paludibacter</taxon>
    </lineage>
</organism>
<feature type="transmembrane region" description="Helical" evidence="1">
    <location>
        <begin position="567"/>
        <end position="586"/>
    </location>
</feature>
<accession>E4T8Q1</accession>
<dbReference type="PANTHER" id="PTHR16214">
    <property type="entry name" value="TRANSMEMBRANE PROTEIN 260"/>
    <property type="match status" value="1"/>
</dbReference>
<dbReference type="PANTHER" id="PTHR16214:SF3">
    <property type="entry name" value="TRANSMEMBRANE PROTEIN 260"/>
    <property type="match status" value="1"/>
</dbReference>
<gene>
    <name evidence="2" type="ordered locus">Palpr_3032</name>
</gene>
<feature type="transmembrane region" description="Helical" evidence="1">
    <location>
        <begin position="117"/>
        <end position="134"/>
    </location>
</feature>
<dbReference type="RefSeq" id="WP_013446529.1">
    <property type="nucleotide sequence ID" value="NC_014734.1"/>
</dbReference>
<feature type="transmembrane region" description="Helical" evidence="1">
    <location>
        <begin position="623"/>
        <end position="644"/>
    </location>
</feature>
<evidence type="ECO:0000313" key="2">
    <source>
        <dbReference type="EMBL" id="ADQ81160.1"/>
    </source>
</evidence>
<reference key="1">
    <citation type="submission" date="2010-11" db="EMBL/GenBank/DDBJ databases">
        <title>The complete genome of Paludibacter propionicigenes DSM 17365.</title>
        <authorList>
            <consortium name="US DOE Joint Genome Institute (JGI-PGF)"/>
            <person name="Lucas S."/>
            <person name="Copeland A."/>
            <person name="Lapidus A."/>
            <person name="Bruce D."/>
            <person name="Goodwin L."/>
            <person name="Pitluck S."/>
            <person name="Kyrpides N."/>
            <person name="Mavromatis K."/>
            <person name="Ivanova N."/>
            <person name="Munk A.C."/>
            <person name="Brettin T."/>
            <person name="Detter J.C."/>
            <person name="Han C."/>
            <person name="Tapia R."/>
            <person name="Land M."/>
            <person name="Hauser L."/>
            <person name="Markowitz V."/>
            <person name="Cheng J.-F."/>
            <person name="Hugenholtz P."/>
            <person name="Woyke T."/>
            <person name="Wu D."/>
            <person name="Gronow S."/>
            <person name="Wellnitz S."/>
            <person name="Brambilla E."/>
            <person name="Klenk H.-P."/>
            <person name="Eisen J.A."/>
        </authorList>
    </citation>
    <scope>NUCLEOTIDE SEQUENCE</scope>
    <source>
        <strain>WB4</strain>
    </source>
</reference>
<feature type="transmembrane region" description="Helical" evidence="1">
    <location>
        <begin position="146"/>
        <end position="164"/>
    </location>
</feature>
<dbReference type="OrthoDB" id="9807602at2"/>
<protein>
    <recommendedName>
        <fullName evidence="4">DUF2723 domain-containing protein</fullName>
    </recommendedName>
</protein>
<feature type="transmembrane region" description="Helical" evidence="1">
    <location>
        <begin position="335"/>
        <end position="357"/>
    </location>
</feature>
<keyword evidence="1" id="KW-1133">Transmembrane helix</keyword>
<feature type="transmembrane region" description="Helical" evidence="1">
    <location>
        <begin position="592"/>
        <end position="611"/>
    </location>
</feature>
<evidence type="ECO:0008006" key="4">
    <source>
        <dbReference type="Google" id="ProtNLM"/>
    </source>
</evidence>
<keyword evidence="3" id="KW-1185">Reference proteome</keyword>